<dbReference type="AlphaFoldDB" id="A0A1M5A3E6"/>
<protein>
    <submittedName>
        <fullName evidence="2">GTP cyclohydrolase-4</fullName>
    </submittedName>
</protein>
<dbReference type="InterPro" id="IPR003801">
    <property type="entry name" value="GTP_cyclohydrolase_FolE2/MptA"/>
</dbReference>
<keyword evidence="3" id="KW-1185">Reference proteome</keyword>
<reference evidence="2 3" key="1">
    <citation type="submission" date="2016-11" db="EMBL/GenBank/DDBJ databases">
        <authorList>
            <person name="Jaros S."/>
            <person name="Januszkiewicz K."/>
            <person name="Wedrychowicz H."/>
        </authorList>
    </citation>
    <scope>NUCLEOTIDE SEQUENCE [LARGE SCALE GENOMIC DNA]</scope>
    <source>
        <strain evidence="2 3">DSM 10502</strain>
    </source>
</reference>
<dbReference type="GO" id="GO:0003934">
    <property type="term" value="F:GTP cyclohydrolase I activity"/>
    <property type="evidence" value="ECO:0007669"/>
    <property type="project" value="InterPro"/>
</dbReference>
<proteinExistence type="predicted"/>
<evidence type="ECO:0000313" key="3">
    <source>
        <dbReference type="Proteomes" id="UP000184404"/>
    </source>
</evidence>
<dbReference type="RefSeq" id="WP_072936288.1">
    <property type="nucleotide sequence ID" value="NZ_FQUG01000010.1"/>
</dbReference>
<dbReference type="STRING" id="1123243.SAMN02745190_02172"/>
<evidence type="ECO:0000313" key="2">
    <source>
        <dbReference type="EMBL" id="SHF24372.1"/>
    </source>
</evidence>
<sequence length="322" mass="35384">MRNLPDVQKETKGFPHLYIESVGTENIRLQLPICTPDGMEYVLASMRSYCSLDESVKGINMSRIGRTIRRVIEETPDGFRTLAPLADALLAAHDEATADVSVAADFPYLLQQITPVTGISAPKAVEISMASVFENGVMKNYLTIETTEMSLCPCSKELSLLKNNLNAEEKAEIEKLSPELREKIYQSGFGAHNQKSTITVTVELAESSDFTIAGFAEMISESASSPTYSILKRPDEKWVTEVSYLGGYYDEAGVFHEVGGGPKFVEDIVRSIALKLSECLDDTIRDYIVYVKNYESIHSDGIVATAIMSAGRSLKRGILTLG</sequence>
<dbReference type="PANTHER" id="PTHR36445:SF1">
    <property type="entry name" value="GTP CYCLOHYDROLASE MPTA"/>
    <property type="match status" value="1"/>
</dbReference>
<dbReference type="Gene3D" id="3.10.270.10">
    <property type="entry name" value="Urate Oxidase"/>
    <property type="match status" value="1"/>
</dbReference>
<name>A0A1M5A3E6_9FIRM</name>
<dbReference type="Pfam" id="PF02649">
    <property type="entry name" value="GCHY-1"/>
    <property type="match status" value="2"/>
</dbReference>
<gene>
    <name evidence="2" type="ORF">SAMN02745190_02172</name>
</gene>
<keyword evidence="1 2" id="KW-0378">Hydrolase</keyword>
<dbReference type="EMBL" id="FQUG01000010">
    <property type="protein sequence ID" value="SHF24372.1"/>
    <property type="molecule type" value="Genomic_DNA"/>
</dbReference>
<dbReference type="Proteomes" id="UP000184404">
    <property type="component" value="Unassembled WGS sequence"/>
</dbReference>
<organism evidence="2 3">
    <name type="scientific">Schwartzia succinivorans DSM 10502</name>
    <dbReference type="NCBI Taxonomy" id="1123243"/>
    <lineage>
        <taxon>Bacteria</taxon>
        <taxon>Bacillati</taxon>
        <taxon>Bacillota</taxon>
        <taxon>Negativicutes</taxon>
        <taxon>Selenomonadales</taxon>
        <taxon>Selenomonadaceae</taxon>
        <taxon>Schwartzia</taxon>
    </lineage>
</organism>
<dbReference type="PANTHER" id="PTHR36445">
    <property type="entry name" value="GTP CYCLOHYDROLASE MPTA"/>
    <property type="match status" value="1"/>
</dbReference>
<dbReference type="OrthoDB" id="9774824at2"/>
<evidence type="ECO:0000256" key="1">
    <source>
        <dbReference type="ARBA" id="ARBA00022801"/>
    </source>
</evidence>
<accession>A0A1M5A3E6</accession>